<name>A0ABS4PJ67_9PSEU</name>
<accession>A0ABS4PJ67</accession>
<dbReference type="EMBL" id="JAGGMS010000001">
    <property type="protein sequence ID" value="MBP2179461.1"/>
    <property type="molecule type" value="Genomic_DNA"/>
</dbReference>
<evidence type="ECO:0000313" key="1">
    <source>
        <dbReference type="EMBL" id="MBP2179461.1"/>
    </source>
</evidence>
<comment type="caution">
    <text evidence="1">The sequence shown here is derived from an EMBL/GenBank/DDBJ whole genome shotgun (WGS) entry which is preliminary data.</text>
</comment>
<organism evidence="1 2">
    <name type="scientific">Amycolatopsis magusensis</name>
    <dbReference type="NCBI Taxonomy" id="882444"/>
    <lineage>
        <taxon>Bacteria</taxon>
        <taxon>Bacillati</taxon>
        <taxon>Actinomycetota</taxon>
        <taxon>Actinomycetes</taxon>
        <taxon>Pseudonocardiales</taxon>
        <taxon>Pseudonocardiaceae</taxon>
        <taxon>Amycolatopsis</taxon>
    </lineage>
</organism>
<reference evidence="1 2" key="1">
    <citation type="submission" date="2021-03" db="EMBL/GenBank/DDBJ databases">
        <title>Sequencing the genomes of 1000 actinobacteria strains.</title>
        <authorList>
            <person name="Klenk H.-P."/>
        </authorList>
    </citation>
    <scope>NUCLEOTIDE SEQUENCE [LARGE SCALE GENOMIC DNA]</scope>
    <source>
        <strain evidence="1 2">DSM 45510</strain>
    </source>
</reference>
<protein>
    <submittedName>
        <fullName evidence="1">Uncharacterized protein</fullName>
    </submittedName>
</protein>
<keyword evidence="2" id="KW-1185">Reference proteome</keyword>
<dbReference type="Proteomes" id="UP000741013">
    <property type="component" value="Unassembled WGS sequence"/>
</dbReference>
<gene>
    <name evidence="1" type="ORF">JOM49_000987</name>
</gene>
<dbReference type="RefSeq" id="WP_209663166.1">
    <property type="nucleotide sequence ID" value="NZ_JAGGMS010000001.1"/>
</dbReference>
<sequence>MTDPTFDPILEVRRPRAVRLFAPITPPKRGTALVLEPREGEPVVVDADGRVPDAWLGNYLRSWVVDLADHEVGFSEALPAEDPDLLFDAYVRGTCRVDSPAQVVRRRVRDAAATVRPALAGFLREIAAGYDIGDYADAEADLNAQLEYFTADPALHIGPCRVRLRIDPAVRGRAAHPRGRIRLGQMHRGALGRLLASGDPALAAQLLASVDAGRLPTMPRAAHAMGVLEPEPVGAAMRERLIAHLRRNSGNAGNH</sequence>
<proteinExistence type="predicted"/>
<evidence type="ECO:0000313" key="2">
    <source>
        <dbReference type="Proteomes" id="UP000741013"/>
    </source>
</evidence>